<evidence type="ECO:0000256" key="1">
    <source>
        <dbReference type="ARBA" id="ARBA00006464"/>
    </source>
</evidence>
<evidence type="ECO:0000313" key="4">
    <source>
        <dbReference type="EMBL" id="SMP68578.1"/>
    </source>
</evidence>
<evidence type="ECO:0000313" key="5">
    <source>
        <dbReference type="Proteomes" id="UP001158067"/>
    </source>
</evidence>
<accession>A0ABY1QDT5</accession>
<keyword evidence="2" id="KW-1133">Transmembrane helix</keyword>
<dbReference type="PANTHER" id="PTHR30576:SF10">
    <property type="entry name" value="SLL5057 PROTEIN"/>
    <property type="match status" value="1"/>
</dbReference>
<dbReference type="RefSeq" id="WP_283434054.1">
    <property type="nucleotide sequence ID" value="NZ_CAWLDM010000001.1"/>
</dbReference>
<keyword evidence="2" id="KW-0472">Membrane</keyword>
<keyword evidence="5" id="KW-1185">Reference proteome</keyword>
<comment type="caution">
    <text evidence="4">The sequence shown here is derived from an EMBL/GenBank/DDBJ whole genome shotgun (WGS) entry which is preliminary data.</text>
</comment>
<evidence type="ECO:0000256" key="2">
    <source>
        <dbReference type="SAM" id="Phobius"/>
    </source>
</evidence>
<dbReference type="GO" id="GO:0016740">
    <property type="term" value="F:transferase activity"/>
    <property type="evidence" value="ECO:0007669"/>
    <property type="project" value="UniProtKB-KW"/>
</dbReference>
<dbReference type="InterPro" id="IPR003362">
    <property type="entry name" value="Bact_transf"/>
</dbReference>
<dbReference type="Proteomes" id="UP001158067">
    <property type="component" value="Unassembled WGS sequence"/>
</dbReference>
<proteinExistence type="inferred from homology"/>
<keyword evidence="4" id="KW-0808">Transferase</keyword>
<dbReference type="EMBL" id="FXUG01000011">
    <property type="protein sequence ID" value="SMP68578.1"/>
    <property type="molecule type" value="Genomic_DNA"/>
</dbReference>
<evidence type="ECO:0000259" key="3">
    <source>
        <dbReference type="Pfam" id="PF02397"/>
    </source>
</evidence>
<name>A0ABY1QDT5_9BACT</name>
<feature type="transmembrane region" description="Helical" evidence="2">
    <location>
        <begin position="31"/>
        <end position="52"/>
    </location>
</feature>
<reference evidence="4 5" key="1">
    <citation type="submission" date="2017-05" db="EMBL/GenBank/DDBJ databases">
        <authorList>
            <person name="Varghese N."/>
            <person name="Submissions S."/>
        </authorList>
    </citation>
    <scope>NUCLEOTIDE SEQUENCE [LARGE SCALE GENOMIC DNA]</scope>
    <source>
        <strain evidence="4 5">DSM 25457</strain>
    </source>
</reference>
<keyword evidence="2" id="KW-0812">Transmembrane</keyword>
<comment type="similarity">
    <text evidence="1">Belongs to the bacterial sugar transferase family.</text>
</comment>
<dbReference type="PANTHER" id="PTHR30576">
    <property type="entry name" value="COLANIC BIOSYNTHESIS UDP-GLUCOSE LIPID CARRIER TRANSFERASE"/>
    <property type="match status" value="1"/>
</dbReference>
<organism evidence="4 5">
    <name type="scientific">Neorhodopirellula lusitana</name>
    <dbReference type="NCBI Taxonomy" id="445327"/>
    <lineage>
        <taxon>Bacteria</taxon>
        <taxon>Pseudomonadati</taxon>
        <taxon>Planctomycetota</taxon>
        <taxon>Planctomycetia</taxon>
        <taxon>Pirellulales</taxon>
        <taxon>Pirellulaceae</taxon>
        <taxon>Neorhodopirellula</taxon>
    </lineage>
</organism>
<sequence>MPALLERPVLPEVDRSIHQRANPTWKRVLDLMVFAILVPILTPLLLLVAVYIKLVSPGPAFFLQTRVGHGGNPFTIFKFRTMHVASVSRDLEHRNYVAAHAVTGTPVKKPENRSQLIPGGSLIRKLSIDELPQLWNVAQGNMSLVGPRPDLLLLEDYEAWQLARFEVLPGMTGLWQISGKNRLTFEEMVRLDIQYARSLSLQHDLRIILMTVLVIIKERNE</sequence>
<protein>
    <submittedName>
        <fullName evidence="4">Sugar transferase involved in LPS biosynthesis (Colanic, teichoic acid)</fullName>
    </submittedName>
</protein>
<dbReference type="Pfam" id="PF02397">
    <property type="entry name" value="Bac_transf"/>
    <property type="match status" value="1"/>
</dbReference>
<feature type="domain" description="Bacterial sugar transferase" evidence="3">
    <location>
        <begin position="26"/>
        <end position="216"/>
    </location>
</feature>
<gene>
    <name evidence="4" type="ORF">SAMN06265222_11185</name>
</gene>